<feature type="compositionally biased region" description="Basic and acidic residues" evidence="1">
    <location>
        <begin position="156"/>
        <end position="167"/>
    </location>
</feature>
<gene>
    <name evidence="3" type="ORF">B0H63DRAFT_458636</name>
</gene>
<dbReference type="EMBL" id="JAULSW010000001">
    <property type="protein sequence ID" value="KAK3393616.1"/>
    <property type="molecule type" value="Genomic_DNA"/>
</dbReference>
<feature type="compositionally biased region" description="Polar residues" evidence="1">
    <location>
        <begin position="121"/>
        <end position="131"/>
    </location>
</feature>
<dbReference type="Proteomes" id="UP001285441">
    <property type="component" value="Unassembled WGS sequence"/>
</dbReference>
<feature type="compositionally biased region" description="Polar residues" evidence="1">
    <location>
        <begin position="169"/>
        <end position="191"/>
    </location>
</feature>
<protein>
    <recommendedName>
        <fullName evidence="2">Inner kinetochore subunit AME1 domain-containing protein</fullName>
    </recommendedName>
</protein>
<evidence type="ECO:0000259" key="2">
    <source>
        <dbReference type="Pfam" id="PF20994"/>
    </source>
</evidence>
<name>A0AAE0P5E5_9PEZI</name>
<feature type="compositionally biased region" description="Low complexity" evidence="1">
    <location>
        <begin position="416"/>
        <end position="425"/>
    </location>
</feature>
<evidence type="ECO:0000313" key="4">
    <source>
        <dbReference type="Proteomes" id="UP001285441"/>
    </source>
</evidence>
<reference evidence="3" key="2">
    <citation type="submission" date="2023-06" db="EMBL/GenBank/DDBJ databases">
        <authorList>
            <consortium name="Lawrence Berkeley National Laboratory"/>
            <person name="Haridas S."/>
            <person name="Hensen N."/>
            <person name="Bonometti L."/>
            <person name="Westerberg I."/>
            <person name="Brannstrom I.O."/>
            <person name="Guillou S."/>
            <person name="Cros-Aarteil S."/>
            <person name="Calhoun S."/>
            <person name="Kuo A."/>
            <person name="Mondo S."/>
            <person name="Pangilinan J."/>
            <person name="Riley R."/>
            <person name="LaButti K."/>
            <person name="Andreopoulos B."/>
            <person name="Lipzen A."/>
            <person name="Chen C."/>
            <person name="Yanf M."/>
            <person name="Daum C."/>
            <person name="Ng V."/>
            <person name="Clum A."/>
            <person name="Steindorff A."/>
            <person name="Ohm R."/>
            <person name="Martin F."/>
            <person name="Silar P."/>
            <person name="Natvig D."/>
            <person name="Lalanne C."/>
            <person name="Gautier V."/>
            <person name="Ament-velasquez S.L."/>
            <person name="Kruys A."/>
            <person name="Hutchinson M.I."/>
            <person name="Powell A.J."/>
            <person name="Barry K."/>
            <person name="Miller A.N."/>
            <person name="Grigoriev I.V."/>
            <person name="Debuchy R."/>
            <person name="Gladieux P."/>
            <person name="Thoren M.H."/>
            <person name="Johannesson H."/>
        </authorList>
    </citation>
    <scope>NUCLEOTIDE SEQUENCE</scope>
    <source>
        <strain evidence="3">CBS 232.78</strain>
    </source>
</reference>
<sequence length="720" mass="78161">MASRQERMQERMRGAGRHQVEEVDFNFIIPVAEDEEQQQPEHYASPSAQPLAATSSAPQDPVPAPVLRPNPNTSAKRKHPLGNVVQTNPTPVVAAPQVLSPPRPPAAASKPTTEVYDIPDYSSTEGTQIQINERLGRGRSSELHHEAPGEGEEEAVQPHHEVEEPSTVRDASSPTQLRSSLRGARNSTVASSPVEGLVADEVGESPVDAPGSGRRRRVRISDAAPAMGSSTLLQRVLDDPDDTTGHEVQASSPLERLAATRRSGEQLRSASAAARTTAAESRKRRSAKGAGSGAAVAGDNDDARRHISPSATEPSLADLGAEDSVVIPIVEERDPEDEVAQEIDDSEAAKRLGRKRPRRSLLAPTSDPDSRPSEEEEQEEPVEPVATKKRRRKQEPDVEKEEEEPVAKRRQRKEPAASPAQQQQPRVRGRKPASAVPEPSEPPPRFKAKQPGPSPTKPTTKNQTKGKRKSKQPSVAGGEADDDEADGGSVPVTVQRFSKAVLDEDEPDAEALNFDIPFAKRGGVNAVDVLSNMCKELADAFIAKLEDRARSAEDAAGRKEQETMRSAIEAVSEELWGKLHEHTIALDNLHALRKRVRVAQKQKLALRDDILRIRAEKDQVLLRQDTIRIRYQAEKKEALLQSSLSSAMHDIDMVVEKGQGAPALSVAEQRRAELANLELLISRIADQACSSSDGGGTLKQIKTFNAFLERAATALEAAGR</sequence>
<feature type="compositionally biased region" description="Polar residues" evidence="1">
    <location>
        <begin position="46"/>
        <end position="58"/>
    </location>
</feature>
<dbReference type="Pfam" id="PF20994">
    <property type="entry name" value="CENPU"/>
    <property type="match status" value="1"/>
</dbReference>
<evidence type="ECO:0000256" key="1">
    <source>
        <dbReference type="SAM" id="MobiDB-lite"/>
    </source>
</evidence>
<feature type="compositionally biased region" description="Acidic residues" evidence="1">
    <location>
        <begin position="333"/>
        <end position="346"/>
    </location>
</feature>
<accession>A0AAE0P5E5</accession>
<feature type="compositionally biased region" description="Low complexity" evidence="1">
    <location>
        <begin position="268"/>
        <end position="279"/>
    </location>
</feature>
<feature type="region of interest" description="Disordered" evidence="1">
    <location>
        <begin position="1"/>
        <end position="491"/>
    </location>
</feature>
<reference evidence="3" key="1">
    <citation type="journal article" date="2023" name="Mol. Phylogenet. Evol.">
        <title>Genome-scale phylogeny and comparative genomics of the fungal order Sordariales.</title>
        <authorList>
            <person name="Hensen N."/>
            <person name="Bonometti L."/>
            <person name="Westerberg I."/>
            <person name="Brannstrom I.O."/>
            <person name="Guillou S."/>
            <person name="Cros-Aarteil S."/>
            <person name="Calhoun S."/>
            <person name="Haridas S."/>
            <person name="Kuo A."/>
            <person name="Mondo S."/>
            <person name="Pangilinan J."/>
            <person name="Riley R."/>
            <person name="LaButti K."/>
            <person name="Andreopoulos B."/>
            <person name="Lipzen A."/>
            <person name="Chen C."/>
            <person name="Yan M."/>
            <person name="Daum C."/>
            <person name="Ng V."/>
            <person name="Clum A."/>
            <person name="Steindorff A."/>
            <person name="Ohm R.A."/>
            <person name="Martin F."/>
            <person name="Silar P."/>
            <person name="Natvig D.O."/>
            <person name="Lalanne C."/>
            <person name="Gautier V."/>
            <person name="Ament-Velasquez S.L."/>
            <person name="Kruys A."/>
            <person name="Hutchinson M.I."/>
            <person name="Powell A.J."/>
            <person name="Barry K."/>
            <person name="Miller A.N."/>
            <person name="Grigoriev I.V."/>
            <person name="Debuchy R."/>
            <person name="Gladieux P."/>
            <person name="Hiltunen Thoren M."/>
            <person name="Johannesson H."/>
        </authorList>
    </citation>
    <scope>NUCLEOTIDE SEQUENCE</scope>
    <source>
        <strain evidence="3">CBS 232.78</strain>
    </source>
</reference>
<proteinExistence type="predicted"/>
<keyword evidence="4" id="KW-1185">Reference proteome</keyword>
<feature type="compositionally biased region" description="Basic and acidic residues" evidence="1">
    <location>
        <begin position="134"/>
        <end position="148"/>
    </location>
</feature>
<dbReference type="InterPro" id="IPR048743">
    <property type="entry name" value="AME1"/>
</dbReference>
<comment type="caution">
    <text evidence="3">The sequence shown here is derived from an EMBL/GenBank/DDBJ whole genome shotgun (WGS) entry which is preliminary data.</text>
</comment>
<dbReference type="AlphaFoldDB" id="A0AAE0P5E5"/>
<feature type="domain" description="Inner kinetochore subunit AME1" evidence="2">
    <location>
        <begin position="522"/>
        <end position="710"/>
    </location>
</feature>
<feature type="compositionally biased region" description="Basic and acidic residues" evidence="1">
    <location>
        <begin position="1"/>
        <end position="21"/>
    </location>
</feature>
<evidence type="ECO:0000313" key="3">
    <source>
        <dbReference type="EMBL" id="KAK3393616.1"/>
    </source>
</evidence>
<organism evidence="3 4">
    <name type="scientific">Podospora didyma</name>
    <dbReference type="NCBI Taxonomy" id="330526"/>
    <lineage>
        <taxon>Eukaryota</taxon>
        <taxon>Fungi</taxon>
        <taxon>Dikarya</taxon>
        <taxon>Ascomycota</taxon>
        <taxon>Pezizomycotina</taxon>
        <taxon>Sordariomycetes</taxon>
        <taxon>Sordariomycetidae</taxon>
        <taxon>Sordariales</taxon>
        <taxon>Podosporaceae</taxon>
        <taxon>Podospora</taxon>
    </lineage>
</organism>